<evidence type="ECO:0000256" key="9">
    <source>
        <dbReference type="PROSITE-ProRule" id="PRU00282"/>
    </source>
</evidence>
<keyword evidence="3 10" id="KW-0813">Transport</keyword>
<keyword evidence="6" id="KW-1133">Transmembrane helix</keyword>
<feature type="repeat" description="Solcar" evidence="9">
    <location>
        <begin position="1"/>
        <end position="79"/>
    </location>
</feature>
<comment type="similarity">
    <text evidence="2 10">Belongs to the mitochondrial carrier (TC 2.A.29) family.</text>
</comment>
<comment type="subcellular location">
    <subcellularLocation>
        <location evidence="1">Mitochondrion membrane</location>
        <topology evidence="1">Multi-pass membrane protein</topology>
    </subcellularLocation>
</comment>
<protein>
    <submittedName>
        <fullName evidence="11">Mitochondrial substrate carrier family protein S (Carnitine/acylcarnitine translocase) (CAC) (Solute carrier family 25 member 20 homolog B)</fullName>
    </submittedName>
</protein>
<evidence type="ECO:0000256" key="7">
    <source>
        <dbReference type="ARBA" id="ARBA00023128"/>
    </source>
</evidence>
<evidence type="ECO:0000313" key="11">
    <source>
        <dbReference type="EMBL" id="CAK8986333.1"/>
    </source>
</evidence>
<dbReference type="PROSITE" id="PS50920">
    <property type="entry name" value="SOLCAR"/>
    <property type="match status" value="3"/>
</dbReference>
<gene>
    <name evidence="11" type="ORF">SCF082_LOCUS506</name>
</gene>
<keyword evidence="5" id="KW-0677">Repeat</keyword>
<evidence type="ECO:0000256" key="5">
    <source>
        <dbReference type="ARBA" id="ARBA00022737"/>
    </source>
</evidence>
<proteinExistence type="inferred from homology"/>
<dbReference type="InterPro" id="IPR050567">
    <property type="entry name" value="Mitochondrial_Carrier"/>
</dbReference>
<reference evidence="11 12" key="1">
    <citation type="submission" date="2024-02" db="EMBL/GenBank/DDBJ databases">
        <authorList>
            <person name="Chen Y."/>
            <person name="Shah S."/>
            <person name="Dougan E. K."/>
            <person name="Thang M."/>
            <person name="Chan C."/>
        </authorList>
    </citation>
    <scope>NUCLEOTIDE SEQUENCE [LARGE SCALE GENOMIC DNA]</scope>
</reference>
<keyword evidence="4 9" id="KW-0812">Transmembrane</keyword>
<evidence type="ECO:0000256" key="2">
    <source>
        <dbReference type="ARBA" id="ARBA00006375"/>
    </source>
</evidence>
<feature type="repeat" description="Solcar" evidence="9">
    <location>
        <begin position="95"/>
        <end position="177"/>
    </location>
</feature>
<dbReference type="PANTHER" id="PTHR45624:SF10">
    <property type="entry name" value="SLC (SOLUTE CARRIER) HOMOLOG"/>
    <property type="match status" value="1"/>
</dbReference>
<dbReference type="InterPro" id="IPR023395">
    <property type="entry name" value="MCP_dom_sf"/>
</dbReference>
<dbReference type="Gene3D" id="1.50.40.10">
    <property type="entry name" value="Mitochondrial carrier domain"/>
    <property type="match status" value="1"/>
</dbReference>
<accession>A0ABP0H9F7</accession>
<feature type="repeat" description="Solcar" evidence="9">
    <location>
        <begin position="195"/>
        <end position="281"/>
    </location>
</feature>
<evidence type="ECO:0000256" key="1">
    <source>
        <dbReference type="ARBA" id="ARBA00004225"/>
    </source>
</evidence>
<evidence type="ECO:0000256" key="8">
    <source>
        <dbReference type="ARBA" id="ARBA00023136"/>
    </source>
</evidence>
<keyword evidence="7" id="KW-0496">Mitochondrion</keyword>
<sequence>MAPVGAGSVAGAASVLVGHPFDSLKTKLQVGSPLSTVLSTERGAVATLQQLYRGVGPPLFTVGLVQSVNFTLYEFFKHKLLLKERASKAHVSDNYYLTRVFMAGACGGAGLAVLTNPISLVKVQQQVATEEGMLQCARHLWRKQGPRVFFRAFGPTLAMEILGRGVYIATYEAVKLRLLDPAQADCLKSGGIVQVDLPTKLASAACAGILGWFSVFPIDVVKNRMLLDSAGETFPSVRSCIVATWREGGVTRFYRGLGFSLFRAAPVAAAVLPLYESIRSFLLAS</sequence>
<evidence type="ECO:0000256" key="4">
    <source>
        <dbReference type="ARBA" id="ARBA00022692"/>
    </source>
</evidence>
<evidence type="ECO:0000256" key="6">
    <source>
        <dbReference type="ARBA" id="ARBA00022989"/>
    </source>
</evidence>
<evidence type="ECO:0000313" key="12">
    <source>
        <dbReference type="Proteomes" id="UP001642464"/>
    </source>
</evidence>
<evidence type="ECO:0000256" key="3">
    <source>
        <dbReference type="ARBA" id="ARBA00022448"/>
    </source>
</evidence>
<keyword evidence="12" id="KW-1185">Reference proteome</keyword>
<dbReference type="EMBL" id="CAXAMM010000179">
    <property type="protein sequence ID" value="CAK8986333.1"/>
    <property type="molecule type" value="Genomic_DNA"/>
</dbReference>
<dbReference type="Pfam" id="PF00153">
    <property type="entry name" value="Mito_carr"/>
    <property type="match status" value="3"/>
</dbReference>
<dbReference type="InterPro" id="IPR018108">
    <property type="entry name" value="MCP_transmembrane"/>
</dbReference>
<evidence type="ECO:0000256" key="10">
    <source>
        <dbReference type="RuleBase" id="RU000488"/>
    </source>
</evidence>
<organism evidence="11 12">
    <name type="scientific">Durusdinium trenchii</name>
    <dbReference type="NCBI Taxonomy" id="1381693"/>
    <lineage>
        <taxon>Eukaryota</taxon>
        <taxon>Sar</taxon>
        <taxon>Alveolata</taxon>
        <taxon>Dinophyceae</taxon>
        <taxon>Suessiales</taxon>
        <taxon>Symbiodiniaceae</taxon>
        <taxon>Durusdinium</taxon>
    </lineage>
</organism>
<dbReference type="PANTHER" id="PTHR45624">
    <property type="entry name" value="MITOCHONDRIAL BASIC AMINO ACIDS TRANSPORTER-RELATED"/>
    <property type="match status" value="1"/>
</dbReference>
<comment type="caution">
    <text evidence="11">The sequence shown here is derived from an EMBL/GenBank/DDBJ whole genome shotgun (WGS) entry which is preliminary data.</text>
</comment>
<name>A0ABP0H9F7_9DINO</name>
<dbReference type="Proteomes" id="UP001642464">
    <property type="component" value="Unassembled WGS sequence"/>
</dbReference>
<keyword evidence="8 9" id="KW-0472">Membrane</keyword>
<dbReference type="SUPFAM" id="SSF103506">
    <property type="entry name" value="Mitochondrial carrier"/>
    <property type="match status" value="1"/>
</dbReference>